<organism evidence="5 6">
    <name type="scientific">Porphyromonas catoniae F0037</name>
    <dbReference type="NCBI Taxonomy" id="1127696"/>
    <lineage>
        <taxon>Bacteria</taxon>
        <taxon>Pseudomonadati</taxon>
        <taxon>Bacteroidota</taxon>
        <taxon>Bacteroidia</taxon>
        <taxon>Bacteroidales</taxon>
        <taxon>Porphyromonadaceae</taxon>
        <taxon>Porphyromonas</taxon>
    </lineage>
</organism>
<comment type="function">
    <text evidence="3">Required for maturation of 30S ribosomal subunits.</text>
</comment>
<keyword evidence="2 3" id="KW-0690">Ribosome biogenesis</keyword>
<dbReference type="SUPFAM" id="SSF75420">
    <property type="entry name" value="YhbC-like, N-terminal domain"/>
    <property type="match status" value="1"/>
</dbReference>
<dbReference type="Pfam" id="PF02576">
    <property type="entry name" value="RimP_N"/>
    <property type="match status" value="1"/>
</dbReference>
<dbReference type="Gene3D" id="3.30.300.70">
    <property type="entry name" value="RimP-like superfamily, N-terminal"/>
    <property type="match status" value="1"/>
</dbReference>
<dbReference type="InterPro" id="IPR003728">
    <property type="entry name" value="Ribosome_maturation_RimP"/>
</dbReference>
<proteinExistence type="inferred from homology"/>
<sequence length="156" mass="17238">MIKQTTIEEIVSAYCSEHQPDYYTVEIAVHPGNRIVVELGSDSGISIDVCIALSKHIEAQLDRDTEDFELEVGSAGITSPFKVLRQYTGAIGDEVEVLRRGGIKEKGTLTGATSEQITLQVVRMVRPEGAKRKVATEETITIPFSEILQTKRTLQF</sequence>
<dbReference type="RefSeq" id="WP_005467630.1">
    <property type="nucleotide sequence ID" value="NZ_KB291032.1"/>
</dbReference>
<dbReference type="STRING" id="1127696.HMPREF9134_01518"/>
<dbReference type="PANTHER" id="PTHR33867:SF1">
    <property type="entry name" value="RIBOSOME MATURATION FACTOR RIMP"/>
    <property type="match status" value="1"/>
</dbReference>
<dbReference type="NCBIfam" id="NF002531">
    <property type="entry name" value="PRK02001.1"/>
    <property type="match status" value="1"/>
</dbReference>
<evidence type="ECO:0000259" key="4">
    <source>
        <dbReference type="Pfam" id="PF02576"/>
    </source>
</evidence>
<evidence type="ECO:0000256" key="2">
    <source>
        <dbReference type="ARBA" id="ARBA00022517"/>
    </source>
</evidence>
<dbReference type="GO" id="GO:0006412">
    <property type="term" value="P:translation"/>
    <property type="evidence" value="ECO:0007669"/>
    <property type="project" value="TreeGrafter"/>
</dbReference>
<comment type="similarity">
    <text evidence="3">Belongs to the RimP family.</text>
</comment>
<dbReference type="Proteomes" id="UP000010408">
    <property type="component" value="Unassembled WGS sequence"/>
</dbReference>
<evidence type="ECO:0000256" key="1">
    <source>
        <dbReference type="ARBA" id="ARBA00022490"/>
    </source>
</evidence>
<protein>
    <recommendedName>
        <fullName evidence="3">Ribosome maturation factor RimP</fullName>
    </recommendedName>
</protein>
<keyword evidence="1 3" id="KW-0963">Cytoplasm</keyword>
<dbReference type="GO" id="GO:0000028">
    <property type="term" value="P:ribosomal small subunit assembly"/>
    <property type="evidence" value="ECO:0007669"/>
    <property type="project" value="TreeGrafter"/>
</dbReference>
<dbReference type="eggNOG" id="COG0779">
    <property type="taxonomic scope" value="Bacteria"/>
</dbReference>
<dbReference type="AlphaFoldDB" id="L1N9Y3"/>
<comment type="subcellular location">
    <subcellularLocation>
        <location evidence="3">Cytoplasm</location>
    </subcellularLocation>
</comment>
<dbReference type="GO" id="GO:0005829">
    <property type="term" value="C:cytosol"/>
    <property type="evidence" value="ECO:0007669"/>
    <property type="project" value="TreeGrafter"/>
</dbReference>
<evidence type="ECO:0000313" key="5">
    <source>
        <dbReference type="EMBL" id="EKY00188.1"/>
    </source>
</evidence>
<dbReference type="HOGENOM" id="CLU_070525_3_1_10"/>
<evidence type="ECO:0000256" key="3">
    <source>
        <dbReference type="HAMAP-Rule" id="MF_01077"/>
    </source>
</evidence>
<evidence type="ECO:0000313" key="6">
    <source>
        <dbReference type="Proteomes" id="UP000010408"/>
    </source>
</evidence>
<dbReference type="HAMAP" id="MF_01077">
    <property type="entry name" value="RimP"/>
    <property type="match status" value="1"/>
</dbReference>
<name>L1N9Y3_9PORP</name>
<dbReference type="InterPro" id="IPR028989">
    <property type="entry name" value="RimP_N"/>
</dbReference>
<dbReference type="EMBL" id="AMEQ01000040">
    <property type="protein sequence ID" value="EKY00188.1"/>
    <property type="molecule type" value="Genomic_DNA"/>
</dbReference>
<dbReference type="PATRIC" id="fig|1127696.3.peg.1370"/>
<dbReference type="PANTHER" id="PTHR33867">
    <property type="entry name" value="RIBOSOME MATURATION FACTOR RIMP"/>
    <property type="match status" value="1"/>
</dbReference>
<comment type="caution">
    <text evidence="5">The sequence shown here is derived from an EMBL/GenBank/DDBJ whole genome shotgun (WGS) entry which is preliminary data.</text>
</comment>
<dbReference type="InterPro" id="IPR035956">
    <property type="entry name" value="RimP_N_sf"/>
</dbReference>
<accession>L1N9Y3</accession>
<feature type="domain" description="Ribosome maturation factor RimP N-terminal" evidence="4">
    <location>
        <begin position="12"/>
        <end position="77"/>
    </location>
</feature>
<gene>
    <name evidence="3" type="primary">rimP</name>
    <name evidence="5" type="ORF">HMPREF9134_01518</name>
</gene>
<reference evidence="5 6" key="1">
    <citation type="submission" date="2012-05" db="EMBL/GenBank/DDBJ databases">
        <authorList>
            <person name="Weinstock G."/>
            <person name="Sodergren E."/>
            <person name="Lobos E.A."/>
            <person name="Fulton L."/>
            <person name="Fulton R."/>
            <person name="Courtney L."/>
            <person name="Fronick C."/>
            <person name="O'Laughlin M."/>
            <person name="Godfrey J."/>
            <person name="Wilson R.M."/>
            <person name="Miner T."/>
            <person name="Farmer C."/>
            <person name="Delehaunty K."/>
            <person name="Cordes M."/>
            <person name="Minx P."/>
            <person name="Tomlinson C."/>
            <person name="Chen J."/>
            <person name="Wollam A."/>
            <person name="Pepin K.H."/>
            <person name="Bhonagiri V."/>
            <person name="Zhang X."/>
            <person name="Suruliraj S."/>
            <person name="Warren W."/>
            <person name="Mitreva M."/>
            <person name="Mardis E.R."/>
            <person name="Wilson R.K."/>
        </authorList>
    </citation>
    <scope>NUCLEOTIDE SEQUENCE [LARGE SCALE GENOMIC DNA]</scope>
    <source>
        <strain evidence="5 6">F0037</strain>
    </source>
</reference>